<organism evidence="1 2">
    <name type="scientific">Saccharothrix yanglingensis</name>
    <dbReference type="NCBI Taxonomy" id="659496"/>
    <lineage>
        <taxon>Bacteria</taxon>
        <taxon>Bacillati</taxon>
        <taxon>Actinomycetota</taxon>
        <taxon>Actinomycetes</taxon>
        <taxon>Pseudonocardiales</taxon>
        <taxon>Pseudonocardiaceae</taxon>
        <taxon>Saccharothrix</taxon>
    </lineage>
</organism>
<gene>
    <name evidence="1" type="ORF">CKY47_11940</name>
</gene>
<accession>A0ABU0WXT3</accession>
<keyword evidence="2" id="KW-1185">Reference proteome</keyword>
<evidence type="ECO:0000313" key="1">
    <source>
        <dbReference type="EMBL" id="MDQ2584675.1"/>
    </source>
</evidence>
<evidence type="ECO:0000313" key="2">
    <source>
        <dbReference type="Proteomes" id="UP001225605"/>
    </source>
</evidence>
<proteinExistence type="predicted"/>
<comment type="caution">
    <text evidence="1">The sequence shown here is derived from an EMBL/GenBank/DDBJ whole genome shotgun (WGS) entry which is preliminary data.</text>
</comment>
<protein>
    <submittedName>
        <fullName evidence="1">Uncharacterized protein</fullName>
    </submittedName>
</protein>
<dbReference type="EMBL" id="NSDM01000004">
    <property type="protein sequence ID" value="MDQ2584675.1"/>
    <property type="molecule type" value="Genomic_DNA"/>
</dbReference>
<reference evidence="1 2" key="1">
    <citation type="submission" date="2017-06" db="EMBL/GenBank/DDBJ databases">
        <title>Cultured bacterium strain Saccharothrix yanglingensis Hhs.015.</title>
        <authorList>
            <person name="Xia Y."/>
        </authorList>
    </citation>
    <scope>NUCLEOTIDE SEQUENCE [LARGE SCALE GENOMIC DNA]</scope>
    <source>
        <strain evidence="1 2">Hhs.015</strain>
    </source>
</reference>
<dbReference type="Proteomes" id="UP001225605">
    <property type="component" value="Unassembled WGS sequence"/>
</dbReference>
<name>A0ABU0WXT3_9PSEU</name>
<sequence>MWMAVATFAAALMGLAGHALRLRFFRHVYDKGGREDLRAAADAVWNSGSADSRTAQEAVTPNAAEGVRASLGEVLAPGDRVTEAA</sequence>